<dbReference type="SUPFAM" id="SSF52833">
    <property type="entry name" value="Thioredoxin-like"/>
    <property type="match status" value="1"/>
</dbReference>
<proteinExistence type="predicted"/>
<name>A0A1W1CCR2_9ZZZZ</name>
<dbReference type="CDD" id="cd02951">
    <property type="entry name" value="SoxW"/>
    <property type="match status" value="1"/>
</dbReference>
<dbReference type="Pfam" id="PF13098">
    <property type="entry name" value="Thioredoxin_2"/>
    <property type="match status" value="1"/>
</dbReference>
<gene>
    <name evidence="2" type="ORF">MNB_SUP05-5-927</name>
</gene>
<dbReference type="InterPro" id="IPR036249">
    <property type="entry name" value="Thioredoxin-like_sf"/>
</dbReference>
<evidence type="ECO:0000313" key="2">
    <source>
        <dbReference type="EMBL" id="SFV63556.1"/>
    </source>
</evidence>
<dbReference type="InterPro" id="IPR012336">
    <property type="entry name" value="Thioredoxin-like_fold"/>
</dbReference>
<dbReference type="AlphaFoldDB" id="A0A1W1CCR2"/>
<organism evidence="2">
    <name type="scientific">hydrothermal vent metagenome</name>
    <dbReference type="NCBI Taxonomy" id="652676"/>
    <lineage>
        <taxon>unclassified sequences</taxon>
        <taxon>metagenomes</taxon>
        <taxon>ecological metagenomes</taxon>
    </lineage>
</organism>
<dbReference type="InterPro" id="IPR013766">
    <property type="entry name" value="Thioredoxin_domain"/>
</dbReference>
<feature type="domain" description="Thioredoxin" evidence="1">
    <location>
        <begin position="25"/>
        <end position="158"/>
    </location>
</feature>
<accession>A0A1W1CCR2</accession>
<dbReference type="Gene3D" id="3.40.30.10">
    <property type="entry name" value="Glutaredoxin"/>
    <property type="match status" value="1"/>
</dbReference>
<sequence>MLKIFLTNLLFISYLFAIEKGEFYGSAQEKNPSWFKSSFLDLEEDINDATKKGKNIIIYFHQNGCPYCAKLIRDNFHNPVLVKKIKQNFEVIEINMFGDRELTDWNGKEFNEKTFAEHLKIQFTPSLLFLNPEKQIVLRLNGYQSTKKMHQVLDYLISKKYKTQTFANYKYNNKKTTGKLTISCFF</sequence>
<dbReference type="EMBL" id="FPHJ01000041">
    <property type="protein sequence ID" value="SFV63556.1"/>
    <property type="molecule type" value="Genomic_DNA"/>
</dbReference>
<dbReference type="InterPro" id="IPR041737">
    <property type="entry name" value="SoxW"/>
</dbReference>
<evidence type="ECO:0000259" key="1">
    <source>
        <dbReference type="PROSITE" id="PS51352"/>
    </source>
</evidence>
<dbReference type="PROSITE" id="PS51352">
    <property type="entry name" value="THIOREDOXIN_2"/>
    <property type="match status" value="1"/>
</dbReference>
<protein>
    <submittedName>
        <fullName evidence="2">Thioredoxin SoxW</fullName>
    </submittedName>
</protein>
<reference evidence="2" key="1">
    <citation type="submission" date="2016-10" db="EMBL/GenBank/DDBJ databases">
        <authorList>
            <person name="de Groot N.N."/>
        </authorList>
    </citation>
    <scope>NUCLEOTIDE SEQUENCE</scope>
</reference>